<comment type="catalytic activity">
    <reaction evidence="1">
        <text>a beta-lactam + H2O = a substituted beta-amino acid</text>
        <dbReference type="Rhea" id="RHEA:20401"/>
        <dbReference type="ChEBI" id="CHEBI:15377"/>
        <dbReference type="ChEBI" id="CHEBI:35627"/>
        <dbReference type="ChEBI" id="CHEBI:140347"/>
        <dbReference type="EC" id="3.5.2.6"/>
    </reaction>
</comment>
<dbReference type="STRING" id="376489.A5892_18475"/>
<feature type="domain" description="Beta-lactamase class A catalytic" evidence="3">
    <location>
        <begin position="54"/>
        <end position="165"/>
    </location>
</feature>
<keyword evidence="5" id="KW-1185">Reference proteome</keyword>
<evidence type="ECO:0000313" key="4">
    <source>
        <dbReference type="EMBL" id="ANF59202.1"/>
    </source>
</evidence>
<dbReference type="AlphaFoldDB" id="A0A172YJ61"/>
<evidence type="ECO:0000256" key="1">
    <source>
        <dbReference type="ARBA" id="ARBA00001526"/>
    </source>
</evidence>
<dbReference type="PANTHER" id="PTHR35333:SF4">
    <property type="entry name" value="SLR0121 PROTEIN"/>
    <property type="match status" value="1"/>
</dbReference>
<dbReference type="Proteomes" id="UP000077875">
    <property type="component" value="Chromosome"/>
</dbReference>
<gene>
    <name evidence="4" type="ORF">A5892_18475</name>
</gene>
<name>A0A172YJ61_9GAMM</name>
<dbReference type="GO" id="GO:0008800">
    <property type="term" value="F:beta-lactamase activity"/>
    <property type="evidence" value="ECO:0007669"/>
    <property type="project" value="UniProtKB-EC"/>
</dbReference>
<feature type="chain" id="PRO_5008004753" description="Beta-lactamase class A catalytic domain-containing protein" evidence="2">
    <location>
        <begin position="27"/>
        <end position="363"/>
    </location>
</feature>
<evidence type="ECO:0000313" key="5">
    <source>
        <dbReference type="Proteomes" id="UP000077875"/>
    </source>
</evidence>
<dbReference type="RefSeq" id="WP_082890559.1">
    <property type="nucleotide sequence ID" value="NZ_CP015243.1"/>
</dbReference>
<protein>
    <recommendedName>
        <fullName evidence="3">Beta-lactamase class A catalytic domain-containing protein</fullName>
    </recommendedName>
</protein>
<feature type="domain" description="Beta-lactamase class A catalytic" evidence="3">
    <location>
        <begin position="210"/>
        <end position="329"/>
    </location>
</feature>
<keyword evidence="2" id="KW-0732">Signal</keyword>
<dbReference type="KEGG" id="haa:A5892_18475"/>
<dbReference type="PANTHER" id="PTHR35333">
    <property type="entry name" value="BETA-LACTAMASE"/>
    <property type="match status" value="1"/>
</dbReference>
<dbReference type="GO" id="GO:0030655">
    <property type="term" value="P:beta-lactam antibiotic catabolic process"/>
    <property type="evidence" value="ECO:0007669"/>
    <property type="project" value="InterPro"/>
</dbReference>
<dbReference type="InterPro" id="IPR012338">
    <property type="entry name" value="Beta-lactam/transpept-like"/>
</dbReference>
<accession>A0A172YJ61</accession>
<evidence type="ECO:0000259" key="3">
    <source>
        <dbReference type="Pfam" id="PF13354"/>
    </source>
</evidence>
<evidence type="ECO:0000256" key="2">
    <source>
        <dbReference type="SAM" id="SignalP"/>
    </source>
</evidence>
<dbReference type="EMBL" id="CP015243">
    <property type="protein sequence ID" value="ANF59202.1"/>
    <property type="molecule type" value="Genomic_DNA"/>
</dbReference>
<feature type="signal peptide" evidence="2">
    <location>
        <begin position="1"/>
        <end position="26"/>
    </location>
</feature>
<dbReference type="GO" id="GO:0046677">
    <property type="term" value="P:response to antibiotic"/>
    <property type="evidence" value="ECO:0007669"/>
    <property type="project" value="InterPro"/>
</dbReference>
<dbReference type="Pfam" id="PF13354">
    <property type="entry name" value="Beta-lactamase2"/>
    <property type="match status" value="2"/>
</dbReference>
<dbReference type="InterPro" id="IPR045155">
    <property type="entry name" value="Beta-lactam_cat"/>
</dbReference>
<reference evidence="4 5" key="1">
    <citation type="submission" date="2016-04" db="EMBL/GenBank/DDBJ databases">
        <title>Complete Genome Sequence of Halotalea alkalilenta IHB B 13600.</title>
        <authorList>
            <person name="Swarnkar M.K."/>
            <person name="Sharma A."/>
            <person name="Kaushal K."/>
            <person name="Soni R."/>
            <person name="Rana S."/>
            <person name="Singh A.K."/>
            <person name="Gulati A."/>
        </authorList>
    </citation>
    <scope>NUCLEOTIDE SEQUENCE [LARGE SCALE GENOMIC DNA]</scope>
    <source>
        <strain evidence="4 5">IHB B 13600</strain>
    </source>
</reference>
<proteinExistence type="predicted"/>
<dbReference type="PROSITE" id="PS51257">
    <property type="entry name" value="PROKAR_LIPOPROTEIN"/>
    <property type="match status" value="1"/>
</dbReference>
<organism evidence="4 5">
    <name type="scientific">Halotalea alkalilenta</name>
    <dbReference type="NCBI Taxonomy" id="376489"/>
    <lineage>
        <taxon>Bacteria</taxon>
        <taxon>Pseudomonadati</taxon>
        <taxon>Pseudomonadota</taxon>
        <taxon>Gammaproteobacteria</taxon>
        <taxon>Oceanospirillales</taxon>
        <taxon>Halomonadaceae</taxon>
        <taxon>Halotalea</taxon>
    </lineage>
</organism>
<dbReference type="SUPFAM" id="SSF56601">
    <property type="entry name" value="beta-lactamase/transpeptidase-like"/>
    <property type="match status" value="1"/>
</dbReference>
<sequence>MYANRPLQRFWWYLLLPWLLVTSACAEQEDPDRWQALLDQRLRVLAGEAPGELGVYVKRVREEEAVSIGAEQRWYLASTVKVPVAIVLLELVEEGEITLDEALVLQDDVRVDGAGELIWQQTGGRYDVGDLLERMVTHSDNTAADMLISRIGVERLNQRLSTIGDRLGIGAPGFGPITTLAEVRYQVYRRLHPDAAGLDRQQLAEIAAAAIGPRRVDAVARALGVERAELELDDIDAAYADYYAQGDNSAALADVARLFEGLVEGELLNSEHRALLYRLMKIDRYEAYRLEGGLDETTEFIHKTGTQRERACHAGVIDPSDPERAIVVIACTQDMDEASPSETLLEQVGASIEEILVAPERQS</sequence>
<dbReference type="InterPro" id="IPR000871">
    <property type="entry name" value="Beta-lactam_class-A"/>
</dbReference>
<dbReference type="Gene3D" id="3.40.710.10">
    <property type="entry name" value="DD-peptidase/beta-lactamase superfamily"/>
    <property type="match status" value="1"/>
</dbReference>